<keyword evidence="5" id="KW-0540">Nuclease</keyword>
<dbReference type="InterPro" id="IPR013520">
    <property type="entry name" value="Ribonucl_H"/>
</dbReference>
<keyword evidence="8" id="KW-0539">Nucleus</keyword>
<dbReference type="GO" id="GO:0000027">
    <property type="term" value="P:ribosomal large subunit assembly"/>
    <property type="evidence" value="ECO:0007669"/>
    <property type="project" value="TreeGrafter"/>
</dbReference>
<dbReference type="GO" id="GO:0005634">
    <property type="term" value="C:nucleus"/>
    <property type="evidence" value="ECO:0007669"/>
    <property type="project" value="UniProtKB-SubCell"/>
</dbReference>
<dbReference type="InterPro" id="IPR047021">
    <property type="entry name" value="REXO1/3/4-like"/>
</dbReference>
<feature type="domain" description="Exonuclease" evidence="11">
    <location>
        <begin position="1"/>
        <end position="154"/>
    </location>
</feature>
<evidence type="ECO:0000256" key="3">
    <source>
        <dbReference type="ARBA" id="ARBA00016937"/>
    </source>
</evidence>
<dbReference type="FunFam" id="3.30.420.10:FF:000007">
    <property type="entry name" value="Interferon-stimulated exonuclease gene 20"/>
    <property type="match status" value="1"/>
</dbReference>
<evidence type="ECO:0000256" key="6">
    <source>
        <dbReference type="ARBA" id="ARBA00022801"/>
    </source>
</evidence>
<proteinExistence type="inferred from homology"/>
<name>A0A8K0JJN3_9TREE</name>
<evidence type="ECO:0000313" key="13">
    <source>
        <dbReference type="Proteomes" id="UP000812966"/>
    </source>
</evidence>
<dbReference type="PANTHER" id="PTHR12801">
    <property type="entry name" value="RNA EXONUCLEASE REXO1 / RECO3 FAMILY MEMBER-RELATED"/>
    <property type="match status" value="1"/>
</dbReference>
<comment type="subcellular location">
    <subcellularLocation>
        <location evidence="1">Nucleus</location>
    </subcellularLocation>
</comment>
<dbReference type="PANTHER" id="PTHR12801:SF45">
    <property type="entry name" value="RNA EXONUCLEASE 4"/>
    <property type="match status" value="1"/>
</dbReference>
<feature type="compositionally biased region" description="Basic and acidic residues" evidence="10">
    <location>
        <begin position="228"/>
        <end position="238"/>
    </location>
</feature>
<dbReference type="SMART" id="SM00479">
    <property type="entry name" value="EXOIII"/>
    <property type="match status" value="1"/>
</dbReference>
<gene>
    <name evidence="12" type="ORF">FFLO_05135</name>
</gene>
<evidence type="ECO:0000259" key="11">
    <source>
        <dbReference type="SMART" id="SM00479"/>
    </source>
</evidence>
<evidence type="ECO:0000256" key="2">
    <source>
        <dbReference type="ARBA" id="ARBA00010489"/>
    </source>
</evidence>
<dbReference type="Pfam" id="PF00929">
    <property type="entry name" value="RNase_T"/>
    <property type="match status" value="1"/>
</dbReference>
<keyword evidence="7" id="KW-0269">Exonuclease</keyword>
<dbReference type="GO" id="GO:0008408">
    <property type="term" value="F:3'-5' exonuclease activity"/>
    <property type="evidence" value="ECO:0007669"/>
    <property type="project" value="InterPro"/>
</dbReference>
<keyword evidence="4" id="KW-0698">rRNA processing</keyword>
<dbReference type="CDD" id="cd06144">
    <property type="entry name" value="REX4_like"/>
    <property type="match status" value="1"/>
</dbReference>
<evidence type="ECO:0000256" key="1">
    <source>
        <dbReference type="ARBA" id="ARBA00004123"/>
    </source>
</evidence>
<dbReference type="InterPro" id="IPR012337">
    <property type="entry name" value="RNaseH-like_sf"/>
</dbReference>
<accession>A0A8K0JJN3</accession>
<comment type="similarity">
    <text evidence="2">Belongs to the REXO4 family.</text>
</comment>
<dbReference type="InterPro" id="IPR036397">
    <property type="entry name" value="RNaseH_sf"/>
</dbReference>
<dbReference type="AlphaFoldDB" id="A0A8K0JJN3"/>
<dbReference type="EMBL" id="JABELV010000122">
    <property type="protein sequence ID" value="KAG7530302.1"/>
    <property type="molecule type" value="Genomic_DNA"/>
</dbReference>
<evidence type="ECO:0000256" key="4">
    <source>
        <dbReference type="ARBA" id="ARBA00022552"/>
    </source>
</evidence>
<evidence type="ECO:0000256" key="9">
    <source>
        <dbReference type="ARBA" id="ARBA00025599"/>
    </source>
</evidence>
<evidence type="ECO:0000256" key="8">
    <source>
        <dbReference type="ARBA" id="ARBA00023242"/>
    </source>
</evidence>
<dbReference type="Proteomes" id="UP000812966">
    <property type="component" value="Unassembled WGS sequence"/>
</dbReference>
<evidence type="ECO:0000256" key="10">
    <source>
        <dbReference type="SAM" id="MobiDB-lite"/>
    </source>
</evidence>
<organism evidence="12 13">
    <name type="scientific">Filobasidium floriforme</name>
    <dbReference type="NCBI Taxonomy" id="5210"/>
    <lineage>
        <taxon>Eukaryota</taxon>
        <taxon>Fungi</taxon>
        <taxon>Dikarya</taxon>
        <taxon>Basidiomycota</taxon>
        <taxon>Agaricomycotina</taxon>
        <taxon>Tremellomycetes</taxon>
        <taxon>Filobasidiales</taxon>
        <taxon>Filobasidiaceae</taxon>
        <taxon>Filobasidium</taxon>
    </lineage>
</organism>
<dbReference type="Gene3D" id="3.30.420.10">
    <property type="entry name" value="Ribonuclease H-like superfamily/Ribonuclease H"/>
    <property type="match status" value="1"/>
</dbReference>
<dbReference type="SUPFAM" id="SSF53098">
    <property type="entry name" value="Ribonuclease H-like"/>
    <property type="match status" value="1"/>
</dbReference>
<comment type="caution">
    <text evidence="12">The sequence shown here is derived from an EMBL/GenBank/DDBJ whole genome shotgun (WGS) entry which is preliminary data.</text>
</comment>
<feature type="region of interest" description="Disordered" evidence="10">
    <location>
        <begin position="169"/>
        <end position="238"/>
    </location>
</feature>
<evidence type="ECO:0000256" key="5">
    <source>
        <dbReference type="ARBA" id="ARBA00022722"/>
    </source>
</evidence>
<dbReference type="InterPro" id="IPR037431">
    <property type="entry name" value="REX4_DEDDh_dom"/>
</dbReference>
<comment type="function">
    <text evidence="9">Exoribonuclease involved in ribosome biosynthesis. Involved in the processing of ITS1, the internal transcribed spacer localized between the 18S and 5.8S rRNAs.</text>
</comment>
<sequence>MVGLGHNGMESCLARVSIVNYHGYIVLDTFVRPKERVTDWRTWVSGVRPKDMNNARHFEDVQAEVAKLIDGKIVIGHAVENDTKALLLSHPSPLLRDTQRNAALRQIAKTKMPGLKKLTELELGLKIQSGAHSSVTDARATMALYRLHKTEWEQAMWKETQAFLAKQKKGSNFGGDATPIGGGKKVHGPGQEEVEGNGRKRKSAATDGMASKRPKKAASNGKVAQGEGSRDDGNWWES</sequence>
<keyword evidence="6" id="KW-0378">Hydrolase</keyword>
<reference evidence="12" key="1">
    <citation type="submission" date="2020-04" db="EMBL/GenBank/DDBJ databases">
        <title>Analysis of mating type loci in Filobasidium floriforme.</title>
        <authorList>
            <person name="Nowrousian M."/>
        </authorList>
    </citation>
    <scope>NUCLEOTIDE SEQUENCE</scope>
    <source>
        <strain evidence="12">CBS 6242</strain>
    </source>
</reference>
<protein>
    <recommendedName>
        <fullName evidence="3">RNA exonuclease 4</fullName>
    </recommendedName>
</protein>
<dbReference type="GO" id="GO:0003676">
    <property type="term" value="F:nucleic acid binding"/>
    <property type="evidence" value="ECO:0007669"/>
    <property type="project" value="InterPro"/>
</dbReference>
<evidence type="ECO:0000256" key="7">
    <source>
        <dbReference type="ARBA" id="ARBA00022839"/>
    </source>
</evidence>
<dbReference type="GO" id="GO:0006364">
    <property type="term" value="P:rRNA processing"/>
    <property type="evidence" value="ECO:0007669"/>
    <property type="project" value="UniProtKB-KW"/>
</dbReference>
<keyword evidence="13" id="KW-1185">Reference proteome</keyword>
<evidence type="ECO:0000313" key="12">
    <source>
        <dbReference type="EMBL" id="KAG7530302.1"/>
    </source>
</evidence>